<organism evidence="7 9">
    <name type="scientific">Calicophoron daubneyi</name>
    <name type="common">Rumen fluke</name>
    <name type="synonym">Paramphistomum daubneyi</name>
    <dbReference type="NCBI Taxonomy" id="300641"/>
    <lineage>
        <taxon>Eukaryota</taxon>
        <taxon>Metazoa</taxon>
        <taxon>Spiralia</taxon>
        <taxon>Lophotrochozoa</taxon>
        <taxon>Platyhelminthes</taxon>
        <taxon>Trematoda</taxon>
        <taxon>Digenea</taxon>
        <taxon>Plagiorchiida</taxon>
        <taxon>Pronocephalata</taxon>
        <taxon>Paramphistomoidea</taxon>
        <taxon>Paramphistomidae</taxon>
        <taxon>Calicophoron</taxon>
    </lineage>
</organism>
<name>A0AAV2TVJ3_CALDB</name>
<evidence type="ECO:0000313" key="9">
    <source>
        <dbReference type="Proteomes" id="UP001497525"/>
    </source>
</evidence>
<dbReference type="CDD" id="cd02620">
    <property type="entry name" value="Peptidase_C1A_CathepsinB"/>
    <property type="match status" value="1"/>
</dbReference>
<dbReference type="InterPro" id="IPR038765">
    <property type="entry name" value="Papain-like_cys_pep_sf"/>
</dbReference>
<sequence length="341" mass="38324">MQNGDRMFAFWAVLLVASAFAEDQSPVDGEEGRIVEHVDLKSGARWIGKKSTRFSSDYDLSLMLGAMIPSPEVREMYAVHGNNVDDPITTIPETFDARIKWNNCESTRTIWDQSMCGSCWAVAAASTMSDHYCIQTGRSVVLSETDLLSCCPECGLGCRGGSLFGPWLYWNQTGIVTGGGQNCTGCLCYPFPRCNHASSNGSYPKCRGLIFHTPKCTRMCQEIYNETFEQDKIYGNRGYFVEANQDSIRREIMLNGPVESGFRVYEDFGEYASGVYFHSHGRYVGNHAIRILGWGVEHNTSYWLIANSWNEEWGEGGTFRMLRGRNECGIEQFVISNSLDY</sequence>
<comment type="similarity">
    <text evidence="1">Belongs to the peptidase C1 family.</text>
</comment>
<evidence type="ECO:0000256" key="5">
    <source>
        <dbReference type="SAM" id="SignalP"/>
    </source>
</evidence>
<protein>
    <recommendedName>
        <fullName evidence="6">Peptidase C1A papain C-terminal domain-containing protein</fullName>
    </recommendedName>
</protein>
<dbReference type="PANTHER" id="PTHR12411">
    <property type="entry name" value="CYSTEINE PROTEASE FAMILY C1-RELATED"/>
    <property type="match status" value="1"/>
</dbReference>
<proteinExistence type="inferred from homology"/>
<reference evidence="7" key="1">
    <citation type="submission" date="2024-06" db="EMBL/GenBank/DDBJ databases">
        <authorList>
            <person name="Liu X."/>
            <person name="Lenzi L."/>
            <person name="Haldenby T S."/>
            <person name="Uol C."/>
        </authorList>
    </citation>
    <scope>NUCLEOTIDE SEQUENCE</scope>
</reference>
<dbReference type="AlphaFoldDB" id="A0AAV2TVJ3"/>
<dbReference type="InterPro" id="IPR000668">
    <property type="entry name" value="Peptidase_C1A_C"/>
</dbReference>
<evidence type="ECO:0000313" key="8">
    <source>
        <dbReference type="EMBL" id="CAL5141102.1"/>
    </source>
</evidence>
<dbReference type="InterPro" id="IPR025660">
    <property type="entry name" value="Pept_his_AS"/>
</dbReference>
<accession>A0AAV2TVJ3</accession>
<dbReference type="GO" id="GO:0006508">
    <property type="term" value="P:proteolysis"/>
    <property type="evidence" value="ECO:0007669"/>
    <property type="project" value="UniProtKB-KW"/>
</dbReference>
<feature type="domain" description="Peptidase C1A papain C-terminal" evidence="6">
    <location>
        <begin position="91"/>
        <end position="338"/>
    </location>
</feature>
<keyword evidence="3" id="KW-0378">Hydrolase</keyword>
<dbReference type="EMBL" id="CAXLJL010000822">
    <property type="protein sequence ID" value="CAL5141102.1"/>
    <property type="molecule type" value="Genomic_DNA"/>
</dbReference>
<dbReference type="Gene3D" id="3.90.70.10">
    <property type="entry name" value="Cysteine proteinases"/>
    <property type="match status" value="1"/>
</dbReference>
<keyword evidence="2" id="KW-0645">Protease</keyword>
<dbReference type="InterPro" id="IPR000169">
    <property type="entry name" value="Pept_cys_AS"/>
</dbReference>
<dbReference type="PROSITE" id="PS00639">
    <property type="entry name" value="THIOL_PROTEASE_HIS"/>
    <property type="match status" value="1"/>
</dbReference>
<dbReference type="InterPro" id="IPR013128">
    <property type="entry name" value="Peptidase_C1A"/>
</dbReference>
<evidence type="ECO:0000313" key="7">
    <source>
        <dbReference type="EMBL" id="CAL5141101.1"/>
    </source>
</evidence>
<dbReference type="SUPFAM" id="SSF54001">
    <property type="entry name" value="Cysteine proteinases"/>
    <property type="match status" value="1"/>
</dbReference>
<feature type="signal peptide" evidence="5">
    <location>
        <begin position="1"/>
        <end position="21"/>
    </location>
</feature>
<evidence type="ECO:0000256" key="2">
    <source>
        <dbReference type="ARBA" id="ARBA00022670"/>
    </source>
</evidence>
<keyword evidence="4" id="KW-0788">Thiol protease</keyword>
<dbReference type="SMART" id="SM00645">
    <property type="entry name" value="Pept_C1"/>
    <property type="match status" value="1"/>
</dbReference>
<dbReference type="EMBL" id="CAXLJL010000822">
    <property type="protein sequence ID" value="CAL5141101.1"/>
    <property type="molecule type" value="Genomic_DNA"/>
</dbReference>
<dbReference type="GO" id="GO:0008234">
    <property type="term" value="F:cysteine-type peptidase activity"/>
    <property type="evidence" value="ECO:0007669"/>
    <property type="project" value="UniProtKB-KW"/>
</dbReference>
<keyword evidence="5" id="KW-0732">Signal</keyword>
<gene>
    <name evidence="7" type="ORF">CDAUBV1_LOCUS16376</name>
    <name evidence="8" type="ORF">CDAUBV1_LOCUS16377</name>
</gene>
<evidence type="ECO:0000259" key="6">
    <source>
        <dbReference type="SMART" id="SM00645"/>
    </source>
</evidence>
<dbReference type="PROSITE" id="PS00139">
    <property type="entry name" value="THIOL_PROTEASE_CYS"/>
    <property type="match status" value="1"/>
</dbReference>
<dbReference type="Pfam" id="PF00112">
    <property type="entry name" value="Peptidase_C1"/>
    <property type="match status" value="1"/>
</dbReference>
<feature type="chain" id="PRO_5043291179" description="Peptidase C1A papain C-terminal domain-containing protein" evidence="5">
    <location>
        <begin position="22"/>
        <end position="341"/>
    </location>
</feature>
<comment type="caution">
    <text evidence="7">The sequence shown here is derived from an EMBL/GenBank/DDBJ whole genome shotgun (WGS) entry which is preliminary data.</text>
</comment>
<evidence type="ECO:0000256" key="3">
    <source>
        <dbReference type="ARBA" id="ARBA00022801"/>
    </source>
</evidence>
<evidence type="ECO:0000256" key="4">
    <source>
        <dbReference type="ARBA" id="ARBA00022807"/>
    </source>
</evidence>
<dbReference type="Proteomes" id="UP001497525">
    <property type="component" value="Unassembled WGS sequence"/>
</dbReference>
<dbReference type="PRINTS" id="PR00705">
    <property type="entry name" value="PAPAIN"/>
</dbReference>
<evidence type="ECO:0000256" key="1">
    <source>
        <dbReference type="ARBA" id="ARBA00008455"/>
    </source>
</evidence>